<feature type="compositionally biased region" description="Polar residues" evidence="1">
    <location>
        <begin position="281"/>
        <end position="291"/>
    </location>
</feature>
<protein>
    <submittedName>
        <fullName evidence="3">Uncharacterized protein</fullName>
    </submittedName>
</protein>
<sequence length="337" mass="36079">MTGTPEKAQRRPGPSAPSIYYPSQGITVPAILGVIFLLVIFLSGLIFLVHRLHKRSVRRRELSAKAAKSQGQSGEEGDPTRAHLVDLEAGSAAYPHKGDMDDANLNGGYSQQFVVGLSTTGDEVDTQDDGTKAPGDHLDDKVEPEWSLESAAEFSFRARGIPETWSSDRVHYLKYSDNSTSDGDGASVTIVDFSISPFDVTAVPLPPLPSDAPVFIKRPIERQDTIPPYEATPHANQLSSTPFTLKSNAKISKKANEDSVQSFKSKDPNASFGTTTTSTSLPTAGRSSVATMGSIGPPPPYSSRASSLRGGPPLSSQESPPPSWRAIYKVQGRGRAK</sequence>
<evidence type="ECO:0000256" key="2">
    <source>
        <dbReference type="SAM" id="Phobius"/>
    </source>
</evidence>
<keyword evidence="4" id="KW-1185">Reference proteome</keyword>
<organism evidence="3 4">
    <name type="scientific">Coprinopsis marcescibilis</name>
    <name type="common">Agaric fungus</name>
    <name type="synonym">Psathyrella marcescibilis</name>
    <dbReference type="NCBI Taxonomy" id="230819"/>
    <lineage>
        <taxon>Eukaryota</taxon>
        <taxon>Fungi</taxon>
        <taxon>Dikarya</taxon>
        <taxon>Basidiomycota</taxon>
        <taxon>Agaricomycotina</taxon>
        <taxon>Agaricomycetes</taxon>
        <taxon>Agaricomycetidae</taxon>
        <taxon>Agaricales</taxon>
        <taxon>Agaricineae</taxon>
        <taxon>Psathyrellaceae</taxon>
        <taxon>Coprinopsis</taxon>
    </lineage>
</organism>
<dbReference type="Proteomes" id="UP000307440">
    <property type="component" value="Unassembled WGS sequence"/>
</dbReference>
<feature type="region of interest" description="Disordered" evidence="1">
    <location>
        <begin position="255"/>
        <end position="337"/>
    </location>
</feature>
<keyword evidence="2" id="KW-0472">Membrane</keyword>
<accession>A0A5C3KZW9</accession>
<reference evidence="3 4" key="1">
    <citation type="journal article" date="2019" name="Nat. Ecol. Evol.">
        <title>Megaphylogeny resolves global patterns of mushroom evolution.</title>
        <authorList>
            <person name="Varga T."/>
            <person name="Krizsan K."/>
            <person name="Foldi C."/>
            <person name="Dima B."/>
            <person name="Sanchez-Garcia M."/>
            <person name="Sanchez-Ramirez S."/>
            <person name="Szollosi G.J."/>
            <person name="Szarkandi J.G."/>
            <person name="Papp V."/>
            <person name="Albert L."/>
            <person name="Andreopoulos W."/>
            <person name="Angelini C."/>
            <person name="Antonin V."/>
            <person name="Barry K.W."/>
            <person name="Bougher N.L."/>
            <person name="Buchanan P."/>
            <person name="Buyck B."/>
            <person name="Bense V."/>
            <person name="Catcheside P."/>
            <person name="Chovatia M."/>
            <person name="Cooper J."/>
            <person name="Damon W."/>
            <person name="Desjardin D."/>
            <person name="Finy P."/>
            <person name="Geml J."/>
            <person name="Haridas S."/>
            <person name="Hughes K."/>
            <person name="Justo A."/>
            <person name="Karasinski D."/>
            <person name="Kautmanova I."/>
            <person name="Kiss B."/>
            <person name="Kocsube S."/>
            <person name="Kotiranta H."/>
            <person name="LaButti K.M."/>
            <person name="Lechner B.E."/>
            <person name="Liimatainen K."/>
            <person name="Lipzen A."/>
            <person name="Lukacs Z."/>
            <person name="Mihaltcheva S."/>
            <person name="Morgado L.N."/>
            <person name="Niskanen T."/>
            <person name="Noordeloos M.E."/>
            <person name="Ohm R.A."/>
            <person name="Ortiz-Santana B."/>
            <person name="Ovrebo C."/>
            <person name="Racz N."/>
            <person name="Riley R."/>
            <person name="Savchenko A."/>
            <person name="Shiryaev A."/>
            <person name="Soop K."/>
            <person name="Spirin V."/>
            <person name="Szebenyi C."/>
            <person name="Tomsovsky M."/>
            <person name="Tulloss R.E."/>
            <person name="Uehling J."/>
            <person name="Grigoriev I.V."/>
            <person name="Vagvolgyi C."/>
            <person name="Papp T."/>
            <person name="Martin F.M."/>
            <person name="Miettinen O."/>
            <person name="Hibbett D.S."/>
            <person name="Nagy L.G."/>
        </authorList>
    </citation>
    <scope>NUCLEOTIDE SEQUENCE [LARGE SCALE GENOMIC DNA]</scope>
    <source>
        <strain evidence="3 4">CBS 121175</strain>
    </source>
</reference>
<keyword evidence="2" id="KW-1133">Transmembrane helix</keyword>
<dbReference type="AlphaFoldDB" id="A0A5C3KZW9"/>
<gene>
    <name evidence="3" type="ORF">FA15DRAFT_716903</name>
</gene>
<evidence type="ECO:0000313" key="4">
    <source>
        <dbReference type="Proteomes" id="UP000307440"/>
    </source>
</evidence>
<feature type="region of interest" description="Disordered" evidence="1">
    <location>
        <begin position="121"/>
        <end position="140"/>
    </location>
</feature>
<keyword evidence="2" id="KW-0812">Transmembrane</keyword>
<name>A0A5C3KZW9_COPMA</name>
<evidence type="ECO:0000256" key="1">
    <source>
        <dbReference type="SAM" id="MobiDB-lite"/>
    </source>
</evidence>
<feature type="transmembrane region" description="Helical" evidence="2">
    <location>
        <begin position="26"/>
        <end position="49"/>
    </location>
</feature>
<dbReference type="EMBL" id="ML210266">
    <property type="protein sequence ID" value="TFK21508.1"/>
    <property type="molecule type" value="Genomic_DNA"/>
</dbReference>
<feature type="compositionally biased region" description="Basic and acidic residues" evidence="1">
    <location>
        <begin position="129"/>
        <end position="140"/>
    </location>
</feature>
<evidence type="ECO:0000313" key="3">
    <source>
        <dbReference type="EMBL" id="TFK21508.1"/>
    </source>
</evidence>
<proteinExistence type="predicted"/>